<keyword evidence="4 6" id="KW-0560">Oxidoreductase</keyword>
<dbReference type="SUPFAM" id="SSF51197">
    <property type="entry name" value="Clavaminate synthase-like"/>
    <property type="match status" value="1"/>
</dbReference>
<organism evidence="8 9">
    <name type="scientific">Actinidia chinensis var. chinensis</name>
    <name type="common">Chinese soft-hair kiwi</name>
    <dbReference type="NCBI Taxonomy" id="1590841"/>
    <lineage>
        <taxon>Eukaryota</taxon>
        <taxon>Viridiplantae</taxon>
        <taxon>Streptophyta</taxon>
        <taxon>Embryophyta</taxon>
        <taxon>Tracheophyta</taxon>
        <taxon>Spermatophyta</taxon>
        <taxon>Magnoliopsida</taxon>
        <taxon>eudicotyledons</taxon>
        <taxon>Gunneridae</taxon>
        <taxon>Pentapetalae</taxon>
        <taxon>asterids</taxon>
        <taxon>Ericales</taxon>
        <taxon>Actinidiaceae</taxon>
        <taxon>Actinidia</taxon>
    </lineage>
</organism>
<evidence type="ECO:0000256" key="4">
    <source>
        <dbReference type="ARBA" id="ARBA00023002"/>
    </source>
</evidence>
<dbReference type="FunFam" id="2.60.120.330:FF:000005">
    <property type="entry name" value="1-aminocyclopropane-1-carboxylate oxidase homolog 1"/>
    <property type="match status" value="1"/>
</dbReference>
<dbReference type="GO" id="GO:0046872">
    <property type="term" value="F:metal ion binding"/>
    <property type="evidence" value="ECO:0007669"/>
    <property type="project" value="UniProtKB-KW"/>
</dbReference>
<evidence type="ECO:0000256" key="1">
    <source>
        <dbReference type="ARBA" id="ARBA00008056"/>
    </source>
</evidence>
<keyword evidence="2 6" id="KW-0479">Metal-binding</keyword>
<dbReference type="Pfam" id="PF03171">
    <property type="entry name" value="2OG-FeII_Oxy"/>
    <property type="match status" value="1"/>
</dbReference>
<dbReference type="Proteomes" id="UP000241394">
    <property type="component" value="Chromosome LG3"/>
</dbReference>
<name>A0A2R6RUT6_ACTCC</name>
<reference evidence="8 9" key="1">
    <citation type="submission" date="2017-07" db="EMBL/GenBank/DDBJ databases">
        <title>An improved, manually edited Actinidia chinensis var. chinensis (kiwifruit) genome highlights the challenges associated with draft genomes and gene prediction in plants.</title>
        <authorList>
            <person name="Pilkington S."/>
            <person name="Crowhurst R."/>
            <person name="Hilario E."/>
            <person name="Nardozza S."/>
            <person name="Fraser L."/>
            <person name="Peng Y."/>
            <person name="Gunaseelan K."/>
            <person name="Simpson R."/>
            <person name="Tahir J."/>
            <person name="Deroles S."/>
            <person name="Templeton K."/>
            <person name="Luo Z."/>
            <person name="Davy M."/>
            <person name="Cheng C."/>
            <person name="Mcneilage M."/>
            <person name="Scaglione D."/>
            <person name="Liu Y."/>
            <person name="Zhang Q."/>
            <person name="Datson P."/>
            <person name="De Silva N."/>
            <person name="Gardiner S."/>
            <person name="Bassett H."/>
            <person name="Chagne D."/>
            <person name="Mccallum J."/>
            <person name="Dzierzon H."/>
            <person name="Deng C."/>
            <person name="Wang Y.-Y."/>
            <person name="Barron N."/>
            <person name="Manako K."/>
            <person name="Bowen J."/>
            <person name="Foster T."/>
            <person name="Erridge Z."/>
            <person name="Tiffin H."/>
            <person name="Waite C."/>
            <person name="Davies K."/>
            <person name="Grierson E."/>
            <person name="Laing W."/>
            <person name="Kirk R."/>
            <person name="Chen X."/>
            <person name="Wood M."/>
            <person name="Montefiori M."/>
            <person name="Brummell D."/>
            <person name="Schwinn K."/>
            <person name="Catanach A."/>
            <person name="Fullerton C."/>
            <person name="Li D."/>
            <person name="Meiyalaghan S."/>
            <person name="Nieuwenhuizen N."/>
            <person name="Read N."/>
            <person name="Prakash R."/>
            <person name="Hunter D."/>
            <person name="Zhang H."/>
            <person name="Mckenzie M."/>
            <person name="Knabel M."/>
            <person name="Harris A."/>
            <person name="Allan A."/>
            <person name="Chen A."/>
            <person name="Janssen B."/>
            <person name="Plunkett B."/>
            <person name="Dwamena C."/>
            <person name="Voogd C."/>
            <person name="Leif D."/>
            <person name="Lafferty D."/>
            <person name="Souleyre E."/>
            <person name="Varkonyi-Gasic E."/>
            <person name="Gambi F."/>
            <person name="Hanley J."/>
            <person name="Yao J.-L."/>
            <person name="Cheung J."/>
            <person name="David K."/>
            <person name="Warren B."/>
            <person name="Marsh K."/>
            <person name="Snowden K."/>
            <person name="Lin-Wang K."/>
            <person name="Brian L."/>
            <person name="Martinez-Sanchez M."/>
            <person name="Wang M."/>
            <person name="Ileperuma N."/>
            <person name="Macnee N."/>
            <person name="Campin R."/>
            <person name="Mcatee P."/>
            <person name="Drummond R."/>
            <person name="Espley R."/>
            <person name="Ireland H."/>
            <person name="Wu R."/>
            <person name="Atkinson R."/>
            <person name="Karunairetnam S."/>
            <person name="Bulley S."/>
            <person name="Chunkath S."/>
            <person name="Hanley Z."/>
            <person name="Storey R."/>
            <person name="Thrimawithana A."/>
            <person name="Thomson S."/>
            <person name="David C."/>
            <person name="Testolin R."/>
        </authorList>
    </citation>
    <scope>NUCLEOTIDE SEQUENCE [LARGE SCALE GENOMIC DNA]</scope>
    <source>
        <strain evidence="9">cv. Red5</strain>
        <tissue evidence="8">Young leaf</tissue>
    </source>
</reference>
<accession>A0A2R6RUT6</accession>
<dbReference type="OMA" id="HRAIANH"/>
<evidence type="ECO:0000256" key="5">
    <source>
        <dbReference type="ARBA" id="ARBA00023004"/>
    </source>
</evidence>
<dbReference type="Gramene" id="PSS33788">
    <property type="protein sequence ID" value="PSS33788"/>
    <property type="gene ID" value="CEY00_Acc04187"/>
</dbReference>
<reference evidence="9" key="2">
    <citation type="journal article" date="2018" name="BMC Genomics">
        <title>A manually annotated Actinidia chinensis var. chinensis (kiwifruit) genome highlights the challenges associated with draft genomes and gene prediction in plants.</title>
        <authorList>
            <person name="Pilkington S.M."/>
            <person name="Crowhurst R."/>
            <person name="Hilario E."/>
            <person name="Nardozza S."/>
            <person name="Fraser L."/>
            <person name="Peng Y."/>
            <person name="Gunaseelan K."/>
            <person name="Simpson R."/>
            <person name="Tahir J."/>
            <person name="Deroles S.C."/>
            <person name="Templeton K."/>
            <person name="Luo Z."/>
            <person name="Davy M."/>
            <person name="Cheng C."/>
            <person name="McNeilage M."/>
            <person name="Scaglione D."/>
            <person name="Liu Y."/>
            <person name="Zhang Q."/>
            <person name="Datson P."/>
            <person name="De Silva N."/>
            <person name="Gardiner S.E."/>
            <person name="Bassett H."/>
            <person name="Chagne D."/>
            <person name="McCallum J."/>
            <person name="Dzierzon H."/>
            <person name="Deng C."/>
            <person name="Wang Y.Y."/>
            <person name="Barron L."/>
            <person name="Manako K."/>
            <person name="Bowen J."/>
            <person name="Foster T.M."/>
            <person name="Erridge Z.A."/>
            <person name="Tiffin H."/>
            <person name="Waite C.N."/>
            <person name="Davies K.M."/>
            <person name="Grierson E.P."/>
            <person name="Laing W.A."/>
            <person name="Kirk R."/>
            <person name="Chen X."/>
            <person name="Wood M."/>
            <person name="Montefiori M."/>
            <person name="Brummell D.A."/>
            <person name="Schwinn K.E."/>
            <person name="Catanach A."/>
            <person name="Fullerton C."/>
            <person name="Li D."/>
            <person name="Meiyalaghan S."/>
            <person name="Nieuwenhuizen N."/>
            <person name="Read N."/>
            <person name="Prakash R."/>
            <person name="Hunter D."/>
            <person name="Zhang H."/>
            <person name="McKenzie M."/>
            <person name="Knabel M."/>
            <person name="Harris A."/>
            <person name="Allan A.C."/>
            <person name="Gleave A."/>
            <person name="Chen A."/>
            <person name="Janssen B.J."/>
            <person name="Plunkett B."/>
            <person name="Ampomah-Dwamena C."/>
            <person name="Voogd C."/>
            <person name="Leif D."/>
            <person name="Lafferty D."/>
            <person name="Souleyre E.J.F."/>
            <person name="Varkonyi-Gasic E."/>
            <person name="Gambi F."/>
            <person name="Hanley J."/>
            <person name="Yao J.L."/>
            <person name="Cheung J."/>
            <person name="David K.M."/>
            <person name="Warren B."/>
            <person name="Marsh K."/>
            <person name="Snowden K.C."/>
            <person name="Lin-Wang K."/>
            <person name="Brian L."/>
            <person name="Martinez-Sanchez M."/>
            <person name="Wang M."/>
            <person name="Ileperuma N."/>
            <person name="Macnee N."/>
            <person name="Campin R."/>
            <person name="McAtee P."/>
            <person name="Drummond R.S.M."/>
            <person name="Espley R.V."/>
            <person name="Ireland H.S."/>
            <person name="Wu R."/>
            <person name="Atkinson R.G."/>
            <person name="Karunairetnam S."/>
            <person name="Bulley S."/>
            <person name="Chunkath S."/>
            <person name="Hanley Z."/>
            <person name="Storey R."/>
            <person name="Thrimawithana A.H."/>
            <person name="Thomson S."/>
            <person name="David C."/>
            <person name="Testolin R."/>
            <person name="Huang H."/>
            <person name="Hellens R.P."/>
            <person name="Schaffer R.J."/>
        </authorList>
    </citation>
    <scope>NUCLEOTIDE SEQUENCE [LARGE SCALE GENOMIC DNA]</scope>
    <source>
        <strain evidence="9">cv. Red5</strain>
    </source>
</reference>
<dbReference type="OrthoDB" id="288590at2759"/>
<feature type="domain" description="Fe2OG dioxygenase" evidence="7">
    <location>
        <begin position="215"/>
        <end position="320"/>
    </location>
</feature>
<keyword evidence="3" id="KW-0847">Vitamin C</keyword>
<dbReference type="InterPro" id="IPR044861">
    <property type="entry name" value="IPNS-like_FE2OG_OXY"/>
</dbReference>
<dbReference type="InterPro" id="IPR026992">
    <property type="entry name" value="DIOX_N"/>
</dbReference>
<keyword evidence="9" id="KW-1185">Reference proteome</keyword>
<dbReference type="AlphaFoldDB" id="A0A2R6RUT6"/>
<proteinExistence type="inferred from homology"/>
<sequence length="370" mass="41724">MDILGTNEYSAQSTVDYYDRAKELKSFDDSKAGVKGLIDAGVTKIPKIFIRPPDELSQELRSLHKDLQVPVIDLGGIGKGNRHQEIVREVRAASEKWGFFQVVNHGIPLGVLDKMIDGGRAFHEQDPEVKKGFYTRDHTRRVRYESNYDLFQSRFATWRDSLNISMGYSDHIDADEIPSVCRAIAIEYMKHVTNLGDTLFELLSEALGLKPDHLTALECNKGRNFVCFYYPACPEPELTLGIYNHSDATFLTILLQDQLGGFQVIHENQWVDVQPIAGALLVNIGDLLQIVSNNRFKSINHRVLAKRVGPRISVACFCAGALVPPKLYGPIKELISEENPPMYKDFLASDYIKQFLSKEHGTSGLDYFKL</sequence>
<evidence type="ECO:0000256" key="3">
    <source>
        <dbReference type="ARBA" id="ARBA00022896"/>
    </source>
</evidence>
<evidence type="ECO:0000256" key="2">
    <source>
        <dbReference type="ARBA" id="ARBA00022723"/>
    </source>
</evidence>
<dbReference type="InParanoid" id="A0A2R6RUT6"/>
<comment type="caution">
    <text evidence="8">The sequence shown here is derived from an EMBL/GenBank/DDBJ whole genome shotgun (WGS) entry which is preliminary data.</text>
</comment>
<dbReference type="GO" id="GO:0031418">
    <property type="term" value="F:L-ascorbic acid binding"/>
    <property type="evidence" value="ECO:0007669"/>
    <property type="project" value="UniProtKB-KW"/>
</dbReference>
<protein>
    <submittedName>
        <fullName evidence="8">1-aminocyclopropane-1-carboxylate oxidase</fullName>
    </submittedName>
</protein>
<dbReference type="Gene3D" id="2.60.120.330">
    <property type="entry name" value="B-lactam Antibiotic, Isopenicillin N Synthase, Chain"/>
    <property type="match status" value="1"/>
</dbReference>
<gene>
    <name evidence="8" type="ORF">CEY00_Acc04187</name>
</gene>
<evidence type="ECO:0000256" key="6">
    <source>
        <dbReference type="RuleBase" id="RU003682"/>
    </source>
</evidence>
<dbReference type="PROSITE" id="PS51471">
    <property type="entry name" value="FE2OG_OXY"/>
    <property type="match status" value="1"/>
</dbReference>
<evidence type="ECO:0000313" key="9">
    <source>
        <dbReference type="Proteomes" id="UP000241394"/>
    </source>
</evidence>
<evidence type="ECO:0000259" key="7">
    <source>
        <dbReference type="PROSITE" id="PS51471"/>
    </source>
</evidence>
<dbReference type="Pfam" id="PF14226">
    <property type="entry name" value="DIOX_N"/>
    <property type="match status" value="1"/>
</dbReference>
<dbReference type="EMBL" id="NKQK01000003">
    <property type="protein sequence ID" value="PSS33788.1"/>
    <property type="molecule type" value="Genomic_DNA"/>
</dbReference>
<dbReference type="InterPro" id="IPR027443">
    <property type="entry name" value="IPNS-like_sf"/>
</dbReference>
<comment type="similarity">
    <text evidence="1 6">Belongs to the iron/ascorbate-dependent oxidoreductase family.</text>
</comment>
<dbReference type="STRING" id="1590841.A0A2R6RUT6"/>
<dbReference type="GO" id="GO:0051213">
    <property type="term" value="F:dioxygenase activity"/>
    <property type="evidence" value="ECO:0007669"/>
    <property type="project" value="UniProtKB-ARBA"/>
</dbReference>
<keyword evidence="5 6" id="KW-0408">Iron</keyword>
<dbReference type="InterPro" id="IPR005123">
    <property type="entry name" value="Oxoglu/Fe-dep_dioxygenase_dom"/>
</dbReference>
<dbReference type="PANTHER" id="PTHR10209:SF429">
    <property type="entry name" value="1-AMINOCYCLOPROPANE-1-CARBOXYLATE OXIDASE HOMOLOG 1-LIKE"/>
    <property type="match status" value="1"/>
</dbReference>
<evidence type="ECO:0000313" key="8">
    <source>
        <dbReference type="EMBL" id="PSS33788.1"/>
    </source>
</evidence>
<dbReference type="GO" id="GO:0016705">
    <property type="term" value="F:oxidoreductase activity, acting on paired donors, with incorporation or reduction of molecular oxygen"/>
    <property type="evidence" value="ECO:0007669"/>
    <property type="project" value="UniProtKB-ARBA"/>
</dbReference>
<dbReference type="PANTHER" id="PTHR10209">
    <property type="entry name" value="OXIDOREDUCTASE, 2OG-FE II OXYGENASE FAMILY PROTEIN"/>
    <property type="match status" value="1"/>
</dbReference>